<keyword evidence="8" id="KW-0119">Carbohydrate metabolism</keyword>
<dbReference type="PANTHER" id="PTHR43725">
    <property type="entry name" value="UDP-GLUCOSE 4-EPIMERASE"/>
    <property type="match status" value="1"/>
</dbReference>
<dbReference type="Pfam" id="PF16363">
    <property type="entry name" value="GDP_Man_Dehyd"/>
    <property type="match status" value="1"/>
</dbReference>
<dbReference type="UniPathway" id="UPA00214"/>
<sequence length="334" mass="37372">MGRILLTGGFGYIGSHTAAQLAEKGEDFIIYDNFCNCNSNIVNQLEKTIGEKINFIEGDIRDISKLEAIMSTNKITSVAHFAALKYVGDSVKSPLDYYDVNVLGTINLLKIMQKYGVNKFLFSSSASIYGEPEYLPIDEMHPLKAINPYGETKLMVEKVLEDLSRSDDSWSIISLRYFNPLGAHQFGFIGDDPFSKNSQNLLPSIIRAALGLSRKIKIYGDDYDTKDGTGVRDYIHIIDLANAHLKALIHLNSNKGINVFNLGTGRGFSVLEVINTFEMVTGKHVPKQIIKRRKGDVSSCYADPSRANTFLDWKTKLDLKEMCLSAWNFSNKKD</sequence>
<dbReference type="Proteomes" id="UP000002014">
    <property type="component" value="Chromosome"/>
</dbReference>
<dbReference type="PANTHER" id="PTHR43725:SF47">
    <property type="entry name" value="UDP-GLUCOSE 4-EPIMERASE"/>
    <property type="match status" value="1"/>
</dbReference>
<dbReference type="GO" id="GO:0006012">
    <property type="term" value="P:galactose metabolic process"/>
    <property type="evidence" value="ECO:0007669"/>
    <property type="project" value="UniProtKB-UniPathway"/>
</dbReference>
<dbReference type="InterPro" id="IPR016040">
    <property type="entry name" value="NAD(P)-bd_dom"/>
</dbReference>
<keyword evidence="6 8" id="KW-0520">NAD</keyword>
<evidence type="ECO:0000256" key="3">
    <source>
        <dbReference type="ARBA" id="ARBA00007637"/>
    </source>
</evidence>
<proteinExistence type="inferred from homology"/>
<dbReference type="OrthoDB" id="9801785at2"/>
<evidence type="ECO:0000259" key="9">
    <source>
        <dbReference type="Pfam" id="PF16363"/>
    </source>
</evidence>
<dbReference type="EC" id="5.1.3.2" evidence="4 8"/>
<dbReference type="EMBL" id="CP000825">
    <property type="protein sequence ID" value="ABV51028.1"/>
    <property type="molecule type" value="Genomic_DNA"/>
</dbReference>
<dbReference type="HOGENOM" id="CLU_007383_1_10_3"/>
<dbReference type="GO" id="GO:0003978">
    <property type="term" value="F:UDP-glucose 4-epimerase activity"/>
    <property type="evidence" value="ECO:0007669"/>
    <property type="project" value="UniProtKB-UniRule"/>
</dbReference>
<gene>
    <name evidence="10" type="primary">galE</name>
    <name evidence="10" type="ordered locus">P9215_14131</name>
</gene>
<evidence type="ECO:0000256" key="6">
    <source>
        <dbReference type="ARBA" id="ARBA00023027"/>
    </source>
</evidence>
<dbReference type="NCBIfam" id="TIGR01179">
    <property type="entry name" value="galE"/>
    <property type="match status" value="1"/>
</dbReference>
<organism evidence="10 11">
    <name type="scientific">Prochlorococcus marinus (strain MIT 9215)</name>
    <dbReference type="NCBI Taxonomy" id="93060"/>
    <lineage>
        <taxon>Bacteria</taxon>
        <taxon>Bacillati</taxon>
        <taxon>Cyanobacteriota</taxon>
        <taxon>Cyanophyceae</taxon>
        <taxon>Synechococcales</taxon>
        <taxon>Prochlorococcaceae</taxon>
        <taxon>Prochlorococcus</taxon>
    </lineage>
</organism>
<evidence type="ECO:0000313" key="10">
    <source>
        <dbReference type="EMBL" id="ABV51028.1"/>
    </source>
</evidence>
<dbReference type="AlphaFoldDB" id="A8G5Z7"/>
<evidence type="ECO:0000256" key="8">
    <source>
        <dbReference type="RuleBase" id="RU366046"/>
    </source>
</evidence>
<dbReference type="KEGG" id="pmh:P9215_14131"/>
<evidence type="ECO:0000256" key="1">
    <source>
        <dbReference type="ARBA" id="ARBA00000083"/>
    </source>
</evidence>
<dbReference type="Gene3D" id="3.90.25.10">
    <property type="entry name" value="UDP-galactose 4-epimerase, domain 1"/>
    <property type="match status" value="1"/>
</dbReference>
<protein>
    <recommendedName>
        <fullName evidence="5 8">UDP-glucose 4-epimerase</fullName>
        <ecNumber evidence="4 8">5.1.3.2</ecNumber>
    </recommendedName>
</protein>
<evidence type="ECO:0000256" key="5">
    <source>
        <dbReference type="ARBA" id="ARBA00018569"/>
    </source>
</evidence>
<evidence type="ECO:0000313" key="11">
    <source>
        <dbReference type="Proteomes" id="UP000002014"/>
    </source>
</evidence>
<accession>A8G5Z7</accession>
<evidence type="ECO:0000256" key="4">
    <source>
        <dbReference type="ARBA" id="ARBA00013189"/>
    </source>
</evidence>
<dbReference type="RefSeq" id="WP_012008076.1">
    <property type="nucleotide sequence ID" value="NC_009840.1"/>
</dbReference>
<dbReference type="STRING" id="93060.P9215_14131"/>
<dbReference type="Gene3D" id="3.40.50.720">
    <property type="entry name" value="NAD(P)-binding Rossmann-like Domain"/>
    <property type="match status" value="1"/>
</dbReference>
<comment type="subunit">
    <text evidence="8">Homodimer.</text>
</comment>
<comment type="cofactor">
    <cofactor evidence="2 8">
        <name>NAD(+)</name>
        <dbReference type="ChEBI" id="CHEBI:57540"/>
    </cofactor>
</comment>
<dbReference type="GO" id="GO:0005829">
    <property type="term" value="C:cytosol"/>
    <property type="evidence" value="ECO:0007669"/>
    <property type="project" value="TreeGrafter"/>
</dbReference>
<dbReference type="SUPFAM" id="SSF51735">
    <property type="entry name" value="NAD(P)-binding Rossmann-fold domains"/>
    <property type="match status" value="1"/>
</dbReference>
<dbReference type="InterPro" id="IPR005886">
    <property type="entry name" value="UDP_G4E"/>
</dbReference>
<keyword evidence="7 8" id="KW-0413">Isomerase</keyword>
<dbReference type="eggNOG" id="COG1087">
    <property type="taxonomic scope" value="Bacteria"/>
</dbReference>
<evidence type="ECO:0000256" key="2">
    <source>
        <dbReference type="ARBA" id="ARBA00001911"/>
    </source>
</evidence>
<comment type="similarity">
    <text evidence="3 8">Belongs to the NAD(P)-dependent epimerase/dehydratase family.</text>
</comment>
<dbReference type="CDD" id="cd05247">
    <property type="entry name" value="UDP_G4E_1_SDR_e"/>
    <property type="match status" value="1"/>
</dbReference>
<name>A8G5Z7_PROM2</name>
<comment type="pathway">
    <text evidence="8">Carbohydrate metabolism; galactose metabolism.</text>
</comment>
<reference evidence="10 11" key="1">
    <citation type="journal article" date="2007" name="PLoS Genet.">
        <title>Patterns and implications of gene gain and loss in the evolution of Prochlorococcus.</title>
        <authorList>
            <person name="Kettler G.C."/>
            <person name="Martiny A.C."/>
            <person name="Huang K."/>
            <person name="Zucker J."/>
            <person name="Coleman M.L."/>
            <person name="Rodrigue S."/>
            <person name="Chen F."/>
            <person name="Lapidus A."/>
            <person name="Ferriera S."/>
            <person name="Johnson J."/>
            <person name="Steglich C."/>
            <person name="Church G.M."/>
            <person name="Richardson P."/>
            <person name="Chisholm S.W."/>
        </authorList>
    </citation>
    <scope>NUCLEOTIDE SEQUENCE [LARGE SCALE GENOMIC DNA]</scope>
    <source>
        <strain evidence="10 11">MIT 9215</strain>
    </source>
</reference>
<feature type="domain" description="NAD(P)-binding" evidence="9">
    <location>
        <begin position="5"/>
        <end position="323"/>
    </location>
</feature>
<dbReference type="InterPro" id="IPR036291">
    <property type="entry name" value="NAD(P)-bd_dom_sf"/>
</dbReference>
<comment type="catalytic activity">
    <reaction evidence="1 8">
        <text>UDP-alpha-D-glucose = UDP-alpha-D-galactose</text>
        <dbReference type="Rhea" id="RHEA:22168"/>
        <dbReference type="ChEBI" id="CHEBI:58885"/>
        <dbReference type="ChEBI" id="CHEBI:66914"/>
        <dbReference type="EC" id="5.1.3.2"/>
    </reaction>
</comment>
<evidence type="ECO:0000256" key="7">
    <source>
        <dbReference type="ARBA" id="ARBA00023235"/>
    </source>
</evidence>